<feature type="compositionally biased region" description="Basic and acidic residues" evidence="1">
    <location>
        <begin position="265"/>
        <end position="276"/>
    </location>
</feature>
<comment type="caution">
    <text evidence="2">The sequence shown here is derived from an EMBL/GenBank/DDBJ whole genome shotgun (WGS) entry which is preliminary data.</text>
</comment>
<evidence type="ECO:0000256" key="1">
    <source>
        <dbReference type="SAM" id="MobiDB-lite"/>
    </source>
</evidence>
<feature type="compositionally biased region" description="Low complexity" evidence="1">
    <location>
        <begin position="435"/>
        <end position="457"/>
    </location>
</feature>
<protein>
    <submittedName>
        <fullName evidence="2">Uncharacterized protein</fullName>
    </submittedName>
</protein>
<evidence type="ECO:0000313" key="3">
    <source>
        <dbReference type="Proteomes" id="UP000814176"/>
    </source>
</evidence>
<feature type="compositionally biased region" description="Polar residues" evidence="1">
    <location>
        <begin position="249"/>
        <end position="260"/>
    </location>
</feature>
<name>A0ABQ8JYW3_9APHY</name>
<accession>A0ABQ8JYW3</accession>
<feature type="compositionally biased region" description="Polar residues" evidence="1">
    <location>
        <begin position="277"/>
        <end position="289"/>
    </location>
</feature>
<feature type="region of interest" description="Disordered" evidence="1">
    <location>
        <begin position="76"/>
        <end position="490"/>
    </location>
</feature>
<feature type="compositionally biased region" description="Basic residues" evidence="1">
    <location>
        <begin position="166"/>
        <end position="176"/>
    </location>
</feature>
<feature type="compositionally biased region" description="Basic and acidic residues" evidence="1">
    <location>
        <begin position="419"/>
        <end position="428"/>
    </location>
</feature>
<feature type="compositionally biased region" description="Basic and acidic residues" evidence="1">
    <location>
        <begin position="138"/>
        <end position="151"/>
    </location>
</feature>
<dbReference type="Proteomes" id="UP000814176">
    <property type="component" value="Unassembled WGS sequence"/>
</dbReference>
<feature type="compositionally biased region" description="Basic and acidic residues" evidence="1">
    <location>
        <begin position="317"/>
        <end position="345"/>
    </location>
</feature>
<feature type="compositionally biased region" description="Polar residues" evidence="1">
    <location>
        <begin position="458"/>
        <end position="474"/>
    </location>
</feature>
<sequence length="639" mass="68154">MSPGSSIGVPSQVTNLKDPVPLHEIDRAKRAIIRDLHKQHVAFTKIAVSFGCARATVADICKNVTKDNVSEDVRYLNSPPAKAESHSRNQKAKTGAEEDDHDDASGHETSSDSAPNDDSEYEYESSEPDSDSEYEEMTGERRVSARLRREPAPYIRTSLSPDVVLRHPRKHKKQSRARQNEGSDSDASDVAASQPAGASMSRASPRNMNVHGTATKSNGRAPGARTDSATATVKAPMLLPRTVQLKRPQPTSSASRSSHGQALIREPRGRPSRDVQHPSQPSAEVSSVSPCIPHLVRPAPSSTTKSFSSQPPSPDSGGRDTRVSPAKRKNEASGTVKHDTRKLDIDDMQPPESKRSKLLRSDSPAAPLDIATTASPHAPAPDSSTSVPSRPSALKDVHQSASAADRTCEDDVSLANGIKMEEDVRVELPRAQGGSSTQTRTPTATVPPRVPTPSASTAQRSVAPTTSVDGQESRNVALPLGTSSPRPRQSPEIYIDVRSSSPASPIAAAKLTAPKSPVWKVDPVDHAGSQRVSVGSTSSEAQTLSSGIQPASAAHKCPPAPRDTIDPDVRRYLESLGFEPEVYASKLEIIGLKNGAVINAIKNFVPESRKDKLEEDLQNLAGLTVGESMALISGLRRSA</sequence>
<proteinExistence type="predicted"/>
<feature type="compositionally biased region" description="Polar residues" evidence="1">
    <location>
        <begin position="530"/>
        <end position="549"/>
    </location>
</feature>
<dbReference type="EMBL" id="JADCUA010000038">
    <property type="protein sequence ID" value="KAH9829425.1"/>
    <property type="molecule type" value="Genomic_DNA"/>
</dbReference>
<gene>
    <name evidence="2" type="ORF">C8Q71DRAFT_403182</name>
</gene>
<feature type="compositionally biased region" description="Acidic residues" evidence="1">
    <location>
        <begin position="115"/>
        <end position="137"/>
    </location>
</feature>
<dbReference type="GeneID" id="71999073"/>
<organism evidence="2 3">
    <name type="scientific">Rhodofomes roseus</name>
    <dbReference type="NCBI Taxonomy" id="34475"/>
    <lineage>
        <taxon>Eukaryota</taxon>
        <taxon>Fungi</taxon>
        <taxon>Dikarya</taxon>
        <taxon>Basidiomycota</taxon>
        <taxon>Agaricomycotina</taxon>
        <taxon>Agaricomycetes</taxon>
        <taxon>Polyporales</taxon>
        <taxon>Rhodofomes</taxon>
    </lineage>
</organism>
<reference evidence="2 3" key="1">
    <citation type="journal article" date="2021" name="Environ. Microbiol.">
        <title>Gene family expansions and transcriptome signatures uncover fungal adaptations to wood decay.</title>
        <authorList>
            <person name="Hage H."/>
            <person name="Miyauchi S."/>
            <person name="Viragh M."/>
            <person name="Drula E."/>
            <person name="Min B."/>
            <person name="Chaduli D."/>
            <person name="Navarro D."/>
            <person name="Favel A."/>
            <person name="Norest M."/>
            <person name="Lesage-Meessen L."/>
            <person name="Balint B."/>
            <person name="Merenyi Z."/>
            <person name="de Eugenio L."/>
            <person name="Morin E."/>
            <person name="Martinez A.T."/>
            <person name="Baldrian P."/>
            <person name="Stursova M."/>
            <person name="Martinez M.J."/>
            <person name="Novotny C."/>
            <person name="Magnuson J.K."/>
            <person name="Spatafora J.W."/>
            <person name="Maurice S."/>
            <person name="Pangilinan J."/>
            <person name="Andreopoulos W."/>
            <person name="LaButti K."/>
            <person name="Hundley H."/>
            <person name="Na H."/>
            <person name="Kuo A."/>
            <person name="Barry K."/>
            <person name="Lipzen A."/>
            <person name="Henrissat B."/>
            <person name="Riley R."/>
            <person name="Ahrendt S."/>
            <person name="Nagy L.G."/>
            <person name="Grigoriev I.V."/>
            <person name="Martin F."/>
            <person name="Rosso M.N."/>
        </authorList>
    </citation>
    <scope>NUCLEOTIDE SEQUENCE [LARGE SCALE GENOMIC DNA]</scope>
    <source>
        <strain evidence="2 3">CIRM-BRFM 1785</strain>
    </source>
</reference>
<feature type="region of interest" description="Disordered" evidence="1">
    <location>
        <begin position="529"/>
        <end position="565"/>
    </location>
</feature>
<evidence type="ECO:0000313" key="2">
    <source>
        <dbReference type="EMBL" id="KAH9829425.1"/>
    </source>
</evidence>
<keyword evidence="3" id="KW-1185">Reference proteome</keyword>
<feature type="compositionally biased region" description="Polar residues" evidence="1">
    <location>
        <begin position="201"/>
        <end position="218"/>
    </location>
</feature>
<feature type="compositionally biased region" description="Polar residues" evidence="1">
    <location>
        <begin position="300"/>
        <end position="310"/>
    </location>
</feature>
<dbReference type="RefSeq" id="XP_047772899.1">
    <property type="nucleotide sequence ID" value="XM_047918341.1"/>
</dbReference>